<gene>
    <name evidence="1" type="ORF">NQ176_g6997</name>
</gene>
<reference evidence="1" key="1">
    <citation type="submission" date="2022-08" db="EMBL/GenBank/DDBJ databases">
        <title>Genome Sequence of Lecanicillium fungicola.</title>
        <authorList>
            <person name="Buettner E."/>
        </authorList>
    </citation>
    <scope>NUCLEOTIDE SEQUENCE</scope>
    <source>
        <strain evidence="1">Babe33</strain>
    </source>
</reference>
<organism evidence="1 2">
    <name type="scientific">Zarea fungicola</name>
    <dbReference type="NCBI Taxonomy" id="93591"/>
    <lineage>
        <taxon>Eukaryota</taxon>
        <taxon>Fungi</taxon>
        <taxon>Dikarya</taxon>
        <taxon>Ascomycota</taxon>
        <taxon>Pezizomycotina</taxon>
        <taxon>Sordariomycetes</taxon>
        <taxon>Hypocreomycetidae</taxon>
        <taxon>Hypocreales</taxon>
        <taxon>Cordycipitaceae</taxon>
        <taxon>Zarea</taxon>
    </lineage>
</organism>
<comment type="caution">
    <text evidence="1">The sequence shown here is derived from an EMBL/GenBank/DDBJ whole genome shotgun (WGS) entry which is preliminary data.</text>
</comment>
<dbReference type="Proteomes" id="UP001143910">
    <property type="component" value="Unassembled WGS sequence"/>
</dbReference>
<evidence type="ECO:0000313" key="1">
    <source>
        <dbReference type="EMBL" id="KAJ2972721.1"/>
    </source>
</evidence>
<evidence type="ECO:0000313" key="2">
    <source>
        <dbReference type="Proteomes" id="UP001143910"/>
    </source>
</evidence>
<keyword evidence="2" id="KW-1185">Reference proteome</keyword>
<protein>
    <submittedName>
        <fullName evidence="1">Uncharacterized protein</fullName>
    </submittedName>
</protein>
<proteinExistence type="predicted"/>
<sequence length="180" mass="20128">MAGKLAPVGLLGLALSVFYFIFYFSFENGLFPMMTEIVSASRFPDGTPLRSVYTGLPQTDKLLTQLVAFFWPISSFEHPALFLHSLAFSGTFAAGWILVTLETWRKGNAWTLSGFLWQAWPVSQFTETTPLLLDPELPPYDPNPPVGCLAPPRYEPAPPPYYPRPGGNNTQSNPRRWQSV</sequence>
<accession>A0ACC1N1K3</accession>
<dbReference type="EMBL" id="JANJQO010001095">
    <property type="protein sequence ID" value="KAJ2972721.1"/>
    <property type="molecule type" value="Genomic_DNA"/>
</dbReference>
<name>A0ACC1N1K3_9HYPO</name>